<feature type="domain" description="NfeD1b N-terminal" evidence="8">
    <location>
        <begin position="42"/>
        <end position="228"/>
    </location>
</feature>
<organism evidence="9 10">
    <name type="scientific">Oceanobacillus piezotolerans</name>
    <dbReference type="NCBI Taxonomy" id="2448030"/>
    <lineage>
        <taxon>Bacteria</taxon>
        <taxon>Bacillati</taxon>
        <taxon>Bacillota</taxon>
        <taxon>Bacilli</taxon>
        <taxon>Bacillales</taxon>
        <taxon>Bacillaceae</taxon>
        <taxon>Oceanobacillus</taxon>
    </lineage>
</organism>
<evidence type="ECO:0000256" key="3">
    <source>
        <dbReference type="ARBA" id="ARBA00022989"/>
    </source>
</evidence>
<keyword evidence="4 5" id="KW-0472">Membrane</keyword>
<evidence type="ECO:0000256" key="5">
    <source>
        <dbReference type="SAM" id="Phobius"/>
    </source>
</evidence>
<protein>
    <submittedName>
        <fullName evidence="9">Nodulation protein NfeD</fullName>
    </submittedName>
</protein>
<evidence type="ECO:0000256" key="4">
    <source>
        <dbReference type="ARBA" id="ARBA00023136"/>
    </source>
</evidence>
<feature type="domain" description="NfeD integral membrane" evidence="7">
    <location>
        <begin position="246"/>
        <end position="359"/>
    </location>
</feature>
<dbReference type="PANTHER" id="PTHR33507:SF3">
    <property type="entry name" value="INNER MEMBRANE PROTEIN YBBJ"/>
    <property type="match status" value="1"/>
</dbReference>
<evidence type="ECO:0000259" key="8">
    <source>
        <dbReference type="Pfam" id="PF25145"/>
    </source>
</evidence>
<dbReference type="SUPFAM" id="SSF52096">
    <property type="entry name" value="ClpP/crotonase"/>
    <property type="match status" value="1"/>
</dbReference>
<feature type="transmembrane region" description="Helical" evidence="5">
    <location>
        <begin position="340"/>
        <end position="358"/>
    </location>
</feature>
<dbReference type="EMBL" id="RCHR01000001">
    <property type="protein sequence ID" value="RLL48041.1"/>
    <property type="molecule type" value="Genomic_DNA"/>
</dbReference>
<evidence type="ECO:0000256" key="2">
    <source>
        <dbReference type="ARBA" id="ARBA00022692"/>
    </source>
</evidence>
<keyword evidence="2 5" id="KW-0812">Transmembrane</keyword>
<evidence type="ECO:0000256" key="1">
    <source>
        <dbReference type="ARBA" id="ARBA00004141"/>
    </source>
</evidence>
<gene>
    <name evidence="9" type="ORF">D8M04_01815</name>
</gene>
<sequence>MLVSKRLPLYIVLISLMVFAVIAILTDVSTIAEAEEGEGELVYIIPVEKEVERGLEAFLKRTTNEAIENGADHIVLEIDTPGGRVDSAGQIGTLLQNLELPTTSFIVNEALSAGSYIALNTDNIYFVPHATMGASGVINSDGTAADKKAQSAWIERMSAAAESNGRDPLYAVAMADPSIDLSEYGAPEGEFLTLGPQDAVEVGYAEGIVNDRVELLHELNLSRATVVETQPTLAEEVARFLTNPVVYSILLSIASLGLIVELYSPGFGVPGTMGLISLVLFFYGHIVAGLAGWEAIILLVVGIILIIAEFFVPGGILGFLGVAATVCSLLMSGYDIGQMAMSVGIAFLVAIVASVILFRRVGLDKGVFRHIILKDSTTTEEGYVSSINRLELIGLEGEAITSLRPSGIGEFDHERIDVVSEGAYIEKGTRLKVVKVEGHRVVVKRL</sequence>
<comment type="caution">
    <text evidence="9">The sequence shown here is derived from an EMBL/GenBank/DDBJ whole genome shotgun (WGS) entry which is preliminary data.</text>
</comment>
<evidence type="ECO:0000313" key="10">
    <source>
        <dbReference type="Proteomes" id="UP000270219"/>
    </source>
</evidence>
<dbReference type="Pfam" id="PF24961">
    <property type="entry name" value="NfeD_membrane"/>
    <property type="match status" value="1"/>
</dbReference>
<dbReference type="Gene3D" id="3.90.226.10">
    <property type="entry name" value="2-enoyl-CoA Hydratase, Chain A, domain 1"/>
    <property type="match status" value="1"/>
</dbReference>
<reference evidence="9 10" key="1">
    <citation type="submission" date="2018-10" db="EMBL/GenBank/DDBJ databases">
        <title>Oceanobacillus sp. YLB-02 draft genome.</title>
        <authorList>
            <person name="Yu L."/>
        </authorList>
    </citation>
    <scope>NUCLEOTIDE SEQUENCE [LARGE SCALE GENOMIC DNA]</scope>
    <source>
        <strain evidence="9 10">YLB-02</strain>
    </source>
</reference>
<feature type="transmembrane region" description="Helical" evidence="5">
    <location>
        <begin position="7"/>
        <end position="25"/>
    </location>
</feature>
<feature type="domain" description="NfeD-like C-terminal" evidence="6">
    <location>
        <begin position="391"/>
        <end position="445"/>
    </location>
</feature>
<evidence type="ECO:0000313" key="9">
    <source>
        <dbReference type="EMBL" id="RLL48041.1"/>
    </source>
</evidence>
<dbReference type="CDD" id="cd07021">
    <property type="entry name" value="Clp_protease_NfeD_like"/>
    <property type="match status" value="1"/>
</dbReference>
<feature type="transmembrane region" description="Helical" evidence="5">
    <location>
        <begin position="267"/>
        <end position="284"/>
    </location>
</feature>
<keyword evidence="3 5" id="KW-1133">Transmembrane helix</keyword>
<accession>A0A498DAM9</accession>
<dbReference type="AlphaFoldDB" id="A0A498DAM9"/>
<evidence type="ECO:0000259" key="6">
    <source>
        <dbReference type="Pfam" id="PF01957"/>
    </source>
</evidence>
<dbReference type="InterPro" id="IPR052165">
    <property type="entry name" value="Membrane_assoc_protease"/>
</dbReference>
<comment type="subcellular location">
    <subcellularLocation>
        <location evidence="1">Membrane</location>
        <topology evidence="1">Multi-pass membrane protein</topology>
    </subcellularLocation>
</comment>
<dbReference type="GO" id="GO:0005886">
    <property type="term" value="C:plasma membrane"/>
    <property type="evidence" value="ECO:0007669"/>
    <property type="project" value="TreeGrafter"/>
</dbReference>
<dbReference type="InterPro" id="IPR056738">
    <property type="entry name" value="NfeD1b_N"/>
</dbReference>
<dbReference type="Proteomes" id="UP000270219">
    <property type="component" value="Unassembled WGS sequence"/>
</dbReference>
<dbReference type="OrthoDB" id="9806253at2"/>
<dbReference type="InterPro" id="IPR002810">
    <property type="entry name" value="NfeD-like_C"/>
</dbReference>
<dbReference type="InterPro" id="IPR056739">
    <property type="entry name" value="NfeD_membrane"/>
</dbReference>
<dbReference type="Pfam" id="PF01957">
    <property type="entry name" value="NfeD"/>
    <property type="match status" value="1"/>
</dbReference>
<name>A0A498DAM9_9BACI</name>
<dbReference type="Gene3D" id="2.40.50.140">
    <property type="entry name" value="Nucleic acid-binding proteins"/>
    <property type="match status" value="1"/>
</dbReference>
<proteinExistence type="predicted"/>
<dbReference type="InterPro" id="IPR012340">
    <property type="entry name" value="NA-bd_OB-fold"/>
</dbReference>
<keyword evidence="10" id="KW-1185">Reference proteome</keyword>
<dbReference type="InterPro" id="IPR029045">
    <property type="entry name" value="ClpP/crotonase-like_dom_sf"/>
</dbReference>
<evidence type="ECO:0000259" key="7">
    <source>
        <dbReference type="Pfam" id="PF24961"/>
    </source>
</evidence>
<dbReference type="PANTHER" id="PTHR33507">
    <property type="entry name" value="INNER MEMBRANE PROTEIN YBBJ"/>
    <property type="match status" value="1"/>
</dbReference>
<dbReference type="RefSeq" id="WP_121520835.1">
    <property type="nucleotide sequence ID" value="NZ_RCHR01000001.1"/>
</dbReference>
<feature type="transmembrane region" description="Helical" evidence="5">
    <location>
        <begin position="290"/>
        <end position="308"/>
    </location>
</feature>
<dbReference type="Pfam" id="PF25145">
    <property type="entry name" value="NfeD1b_N"/>
    <property type="match status" value="1"/>
</dbReference>